<comment type="caution">
    <text evidence="3">The sequence shown here is derived from an EMBL/GenBank/DDBJ whole genome shotgun (WGS) entry which is preliminary data.</text>
</comment>
<keyword evidence="4" id="KW-1185">Reference proteome</keyword>
<name>A0A7X0H415_9BACT</name>
<evidence type="ECO:0000313" key="3">
    <source>
        <dbReference type="EMBL" id="MBB6428876.1"/>
    </source>
</evidence>
<dbReference type="EMBL" id="JACHGY010000001">
    <property type="protein sequence ID" value="MBB6428876.1"/>
    <property type="molecule type" value="Genomic_DNA"/>
</dbReference>
<dbReference type="AlphaFoldDB" id="A0A7X0H415"/>
<dbReference type="Proteomes" id="UP000541810">
    <property type="component" value="Unassembled WGS sequence"/>
</dbReference>
<proteinExistence type="predicted"/>
<reference evidence="3 4" key="1">
    <citation type="submission" date="2020-08" db="EMBL/GenBank/DDBJ databases">
        <title>Genomic Encyclopedia of Type Strains, Phase IV (KMG-IV): sequencing the most valuable type-strain genomes for metagenomic binning, comparative biology and taxonomic classification.</title>
        <authorList>
            <person name="Goeker M."/>
        </authorList>
    </citation>
    <scope>NUCLEOTIDE SEQUENCE [LARGE SCALE GENOMIC DNA]</scope>
    <source>
        <strain evidence="3 4">DSM 103725</strain>
    </source>
</reference>
<keyword evidence="2" id="KW-1133">Transmembrane helix</keyword>
<feature type="transmembrane region" description="Helical" evidence="2">
    <location>
        <begin position="82"/>
        <end position="103"/>
    </location>
</feature>
<gene>
    <name evidence="3" type="ORF">HNQ40_000682</name>
</gene>
<organism evidence="3 4">
    <name type="scientific">Algisphaera agarilytica</name>
    <dbReference type="NCBI Taxonomy" id="1385975"/>
    <lineage>
        <taxon>Bacteria</taxon>
        <taxon>Pseudomonadati</taxon>
        <taxon>Planctomycetota</taxon>
        <taxon>Phycisphaerae</taxon>
        <taxon>Phycisphaerales</taxon>
        <taxon>Phycisphaeraceae</taxon>
        <taxon>Algisphaera</taxon>
    </lineage>
</organism>
<evidence type="ECO:0000313" key="4">
    <source>
        <dbReference type="Proteomes" id="UP000541810"/>
    </source>
</evidence>
<keyword evidence="2" id="KW-0812">Transmembrane</keyword>
<evidence type="ECO:0000256" key="1">
    <source>
        <dbReference type="SAM" id="MobiDB-lite"/>
    </source>
</evidence>
<sequence>MSQASAGFPWFIVWVVIIGFLPGLLLLIAGRRGKRIDDHPICRGCGFDLVGTHEPIPDKHPKCPECGTRREPLVGNRKRRPVLVLAGVLLMLASLGGAGVWGYQNYGAEQLAKYKPVWLLRWEARSGSSSAAGVALSEMTVRLKNGQLSNTALERLMDDAVAYGPAGNPLLTNVAIGNAWDDLAVELLRRGVGTPAEHEIIGRSWIEFSVEVRAKTHVGESVPIRFKRREFGPSYAAGLYGHLDPPVIVMDTQRYPLGMSSGGSLSATRGGGSSSSGWSGTSLAPSYGLPRGLGLGVHEMVAEVPVRITDGQNGPLLVHWTEPHPVRFEYVPEGGDPIAMIHDPALAAQVEQAVELRDGELTVNTYGINAMLDWSSIPVDLAYQLYMQRGEQKWKLSTVASTQTVGNHGFGIGGAVPDEWEDGTLVDLVFEPAPDVASDTPDITAILDHAFVIRGVKIVRPTNP</sequence>
<protein>
    <submittedName>
        <fullName evidence="3">Uncharacterized protein</fullName>
    </submittedName>
</protein>
<dbReference type="RefSeq" id="WP_184676407.1">
    <property type="nucleotide sequence ID" value="NZ_JACHGY010000001.1"/>
</dbReference>
<keyword evidence="2" id="KW-0472">Membrane</keyword>
<feature type="region of interest" description="Disordered" evidence="1">
    <location>
        <begin position="261"/>
        <end position="280"/>
    </location>
</feature>
<feature type="transmembrane region" description="Helical" evidence="2">
    <location>
        <begin position="6"/>
        <end position="29"/>
    </location>
</feature>
<evidence type="ECO:0000256" key="2">
    <source>
        <dbReference type="SAM" id="Phobius"/>
    </source>
</evidence>
<accession>A0A7X0H415</accession>